<evidence type="ECO:0000313" key="3">
    <source>
        <dbReference type="Proteomes" id="UP001066276"/>
    </source>
</evidence>
<dbReference type="AlphaFoldDB" id="A0AAV7PC88"/>
<evidence type="ECO:0000313" key="2">
    <source>
        <dbReference type="EMBL" id="KAJ1125384.1"/>
    </source>
</evidence>
<feature type="region of interest" description="Disordered" evidence="1">
    <location>
        <begin position="1"/>
        <end position="34"/>
    </location>
</feature>
<proteinExistence type="predicted"/>
<accession>A0AAV7PC88</accession>
<keyword evidence="3" id="KW-1185">Reference proteome</keyword>
<feature type="compositionally biased region" description="Basic and acidic residues" evidence="1">
    <location>
        <begin position="1"/>
        <end position="23"/>
    </location>
</feature>
<name>A0AAV7PC88_PLEWA</name>
<gene>
    <name evidence="2" type="ORF">NDU88_003816</name>
</gene>
<protein>
    <submittedName>
        <fullName evidence="2">Uncharacterized protein</fullName>
    </submittedName>
</protein>
<dbReference type="Proteomes" id="UP001066276">
    <property type="component" value="Chromosome 7"/>
</dbReference>
<evidence type="ECO:0000256" key="1">
    <source>
        <dbReference type="SAM" id="MobiDB-lite"/>
    </source>
</evidence>
<reference evidence="2" key="1">
    <citation type="journal article" date="2022" name="bioRxiv">
        <title>Sequencing and chromosome-scale assembly of the giantPleurodeles waltlgenome.</title>
        <authorList>
            <person name="Brown T."/>
            <person name="Elewa A."/>
            <person name="Iarovenko S."/>
            <person name="Subramanian E."/>
            <person name="Araus A.J."/>
            <person name="Petzold A."/>
            <person name="Susuki M."/>
            <person name="Suzuki K.-i.T."/>
            <person name="Hayashi T."/>
            <person name="Toyoda A."/>
            <person name="Oliveira C."/>
            <person name="Osipova E."/>
            <person name="Leigh N.D."/>
            <person name="Simon A."/>
            <person name="Yun M.H."/>
        </authorList>
    </citation>
    <scope>NUCLEOTIDE SEQUENCE</scope>
    <source>
        <strain evidence="2">20211129_DDA</strain>
        <tissue evidence="2">Liver</tissue>
    </source>
</reference>
<comment type="caution">
    <text evidence="2">The sequence shown here is derived from an EMBL/GenBank/DDBJ whole genome shotgun (WGS) entry which is preliminary data.</text>
</comment>
<dbReference type="EMBL" id="JANPWB010000011">
    <property type="protein sequence ID" value="KAJ1125384.1"/>
    <property type="molecule type" value="Genomic_DNA"/>
</dbReference>
<sequence>METWSDRDRSGIAKASDKSDERWPQNVHTITDGRGKHPYTALTYSLRPPWGAILSSGGQSGILTPYAPKGDITAAKRIIDFTKVEHCEITRFGKELEHRAPSVLKPALEGTATNGLMLRTEVQARKV</sequence>
<organism evidence="2 3">
    <name type="scientific">Pleurodeles waltl</name>
    <name type="common">Iberian ribbed newt</name>
    <dbReference type="NCBI Taxonomy" id="8319"/>
    <lineage>
        <taxon>Eukaryota</taxon>
        <taxon>Metazoa</taxon>
        <taxon>Chordata</taxon>
        <taxon>Craniata</taxon>
        <taxon>Vertebrata</taxon>
        <taxon>Euteleostomi</taxon>
        <taxon>Amphibia</taxon>
        <taxon>Batrachia</taxon>
        <taxon>Caudata</taxon>
        <taxon>Salamandroidea</taxon>
        <taxon>Salamandridae</taxon>
        <taxon>Pleurodelinae</taxon>
        <taxon>Pleurodeles</taxon>
    </lineage>
</organism>